<gene>
    <name evidence="1" type="ordered locus">Desmu_1204</name>
</gene>
<dbReference type="SUPFAM" id="SSF100950">
    <property type="entry name" value="NagB/RpiA/CoA transferase-like"/>
    <property type="match status" value="1"/>
</dbReference>
<protein>
    <submittedName>
        <fullName evidence="1">5-formyltetrahydrofolate cyclo-ligase</fullName>
    </submittedName>
</protein>
<dbReference type="InterPro" id="IPR002698">
    <property type="entry name" value="FTHF_cligase"/>
</dbReference>
<accession>E8RAR5</accession>
<dbReference type="EMBL" id="CP002363">
    <property type="protein sequence ID" value="ADV65501.1"/>
    <property type="molecule type" value="Genomic_DNA"/>
</dbReference>
<keyword evidence="2" id="KW-1185">Reference proteome</keyword>
<dbReference type="Proteomes" id="UP000001068">
    <property type="component" value="Chromosome"/>
</dbReference>
<dbReference type="GO" id="GO:0016874">
    <property type="term" value="F:ligase activity"/>
    <property type="evidence" value="ECO:0007669"/>
    <property type="project" value="UniProtKB-KW"/>
</dbReference>
<dbReference type="Gene3D" id="3.40.50.10420">
    <property type="entry name" value="NagB/RpiA/CoA transferase-like"/>
    <property type="match status" value="1"/>
</dbReference>
<dbReference type="PANTHER" id="PTHR13017">
    <property type="entry name" value="5-FORMYLTETRAHYDROFOLATE CYCLO-LIGASE-RELATED"/>
    <property type="match status" value="1"/>
</dbReference>
<dbReference type="HOGENOM" id="CLU_031500_2_0_2"/>
<organism evidence="1 2">
    <name type="scientific">Desulfurococcus mucosus (strain ATCC 35584 / DSM 2162 / JCM 9187 / O7/1)</name>
    <dbReference type="NCBI Taxonomy" id="765177"/>
    <lineage>
        <taxon>Archaea</taxon>
        <taxon>Thermoproteota</taxon>
        <taxon>Thermoprotei</taxon>
        <taxon>Desulfurococcales</taxon>
        <taxon>Desulfurococcaceae</taxon>
        <taxon>Desulfurococcus</taxon>
    </lineage>
</organism>
<dbReference type="eggNOG" id="arCOG00474">
    <property type="taxonomic scope" value="Archaea"/>
</dbReference>
<dbReference type="KEGG" id="dmu:Desmu_1204"/>
<evidence type="ECO:0000313" key="1">
    <source>
        <dbReference type="EMBL" id="ADV65501.1"/>
    </source>
</evidence>
<dbReference type="InterPro" id="IPR037171">
    <property type="entry name" value="NagB/RpiA_transferase-like"/>
</dbReference>
<reference evidence="1 2" key="2">
    <citation type="journal article" date="2011" name="Stand. Genomic Sci.">
        <title>Complete genome sequence of Desulfurococcus mucosus type strain (O7/1).</title>
        <authorList>
            <person name="Wirth R."/>
            <person name="Chertkov O."/>
            <person name="Held B."/>
            <person name="Lapidus A."/>
            <person name="Nolan M."/>
            <person name="Lucas S."/>
            <person name="Hammon N."/>
            <person name="Deshpande S."/>
            <person name="Cheng J.F."/>
            <person name="Tapia R."/>
            <person name="Han C."/>
            <person name="Goodwin L."/>
            <person name="Pitluck S."/>
            <person name="Liolios K."/>
            <person name="Ioanna P."/>
            <person name="Ivanova N."/>
            <person name="Mavromatis K."/>
            <person name="Mikhailova N."/>
            <person name="Pati A."/>
            <person name="Chen A."/>
            <person name="Palaniappan K."/>
            <person name="Land M."/>
            <person name="Hauser L."/>
            <person name="Chang Y.J."/>
            <person name="Jeffries C.D."/>
            <person name="Bilek Y."/>
            <person name="Hader T."/>
            <person name="Rohde M."/>
            <person name="Spring S."/>
            <person name="Sikorski J."/>
            <person name="Goker M."/>
            <person name="Woyke T."/>
            <person name="Bristow J."/>
            <person name="Eisen J.A."/>
            <person name="Markowitz V."/>
            <person name="Hugenholtz P."/>
            <person name="Kyrpides N.C."/>
            <person name="Klenk H.P."/>
        </authorList>
    </citation>
    <scope>NUCLEOTIDE SEQUENCE [LARGE SCALE GENOMIC DNA]</scope>
    <source>
        <strain evidence="2">ATCC 35584 / DSM 2162 / JCM 9187 / O7/1</strain>
    </source>
</reference>
<name>E8RAR5_DESM0</name>
<dbReference type="AlphaFoldDB" id="E8RAR5"/>
<dbReference type="RefSeq" id="WP_013562723.1">
    <property type="nucleotide sequence ID" value="NC_014961.1"/>
</dbReference>
<dbReference type="PANTHER" id="PTHR13017:SF0">
    <property type="entry name" value="METHENYLTETRAHYDROFOLATE SYNTHASE DOMAIN-CONTAINING PROTEIN"/>
    <property type="match status" value="1"/>
</dbReference>
<reference evidence="2" key="1">
    <citation type="submission" date="2010-11" db="EMBL/GenBank/DDBJ databases">
        <title>The complete genome of Desulfurococcus mucosus DSM 2162.</title>
        <authorList>
            <consortium name="US DOE Joint Genome Institute (JGI-PGF)"/>
            <person name="Lucas S."/>
            <person name="Copeland A."/>
            <person name="Lapidus A."/>
            <person name="Bruce D."/>
            <person name="Goodwin L."/>
            <person name="Pitluck S."/>
            <person name="Kyrpides N."/>
            <person name="Mavromatis K."/>
            <person name="Pagani I."/>
            <person name="Ivanova N."/>
            <person name="Ovchinnikova G."/>
            <person name="Chertkov O."/>
            <person name="Held B."/>
            <person name="Brettin T."/>
            <person name="Detter J.C."/>
            <person name="Tapia R."/>
            <person name="Han C."/>
            <person name="Land M."/>
            <person name="Hauser L."/>
            <person name="Markowitz V."/>
            <person name="Cheng J.-F."/>
            <person name="Hugenholtz P."/>
            <person name="Woyke T."/>
            <person name="Wu D."/>
            <person name="Wirth R."/>
            <person name="Bilek Y."/>
            <person name="Hader T."/>
            <person name="Klenk H.-P."/>
            <person name="Eisen J.A."/>
        </authorList>
    </citation>
    <scope>NUCLEOTIDE SEQUENCE [LARGE SCALE GENOMIC DNA]</scope>
    <source>
        <strain evidence="2">ATCC 35584 / DSM 2162 / JCM 9187 / O7/1</strain>
    </source>
</reference>
<dbReference type="STRING" id="765177.Desmu_1204"/>
<dbReference type="OrthoDB" id="18307at2157"/>
<sequence length="244" mass="27076">MGNHPDQLRQAVRESVWRKIEELGVADFPLPARGRIPNFKGAEEAARRLISLPEAASARVVFVNPDSPQAPLRRMLLEKGVLVVVSTPRISSGFILLDPRRIPRGLYHWASTIKGMVKLGEKVHPSALPRIDMFIAGSVAVNRMGARLGKGEGYSELEYGILTHYERLNEKTPIATTVHDIQVVDVDIPLKPWDFTVDIVATPTRVLRREGPLRRPRGIMCGLLDAGKLREIGLLAEICRGDMA</sequence>
<proteinExistence type="predicted"/>
<dbReference type="GO" id="GO:0005737">
    <property type="term" value="C:cytoplasm"/>
    <property type="evidence" value="ECO:0007669"/>
    <property type="project" value="TreeGrafter"/>
</dbReference>
<keyword evidence="1" id="KW-0436">Ligase</keyword>
<dbReference type="InterPro" id="IPR024185">
    <property type="entry name" value="FTHF_cligase-like_sf"/>
</dbReference>
<dbReference type="GeneID" id="10153920"/>
<evidence type="ECO:0000313" key="2">
    <source>
        <dbReference type="Proteomes" id="UP000001068"/>
    </source>
</evidence>
<dbReference type="Pfam" id="PF01812">
    <property type="entry name" value="5-FTHF_cyc-lig"/>
    <property type="match status" value="1"/>
</dbReference>